<keyword evidence="2" id="KW-1185">Reference proteome</keyword>
<evidence type="ECO:0000313" key="2">
    <source>
        <dbReference type="Proteomes" id="UP000464865"/>
    </source>
</evidence>
<reference evidence="1 2" key="1">
    <citation type="submission" date="2020-02" db="EMBL/GenBank/DDBJ databases">
        <title>Plant-Promoting Endophytic Bacterium Rhizobium oryzihabitans sp. nov., Isolated from the Root of Rice.</title>
        <authorList>
            <person name="zhao J."/>
            <person name="Zhang G."/>
        </authorList>
    </citation>
    <scope>NUCLEOTIDE SEQUENCE [LARGE SCALE GENOMIC DNA]</scope>
    <source>
        <strain evidence="1 2">M15</strain>
    </source>
</reference>
<dbReference type="Proteomes" id="UP000464865">
    <property type="component" value="Chromosome M15-11"/>
</dbReference>
<proteinExistence type="predicted"/>
<organism evidence="1 2">
    <name type="scientific">Rhizobium oryzihabitans</name>
    <dbReference type="NCBI Taxonomy" id="2267833"/>
    <lineage>
        <taxon>Bacteria</taxon>
        <taxon>Pseudomonadati</taxon>
        <taxon>Pseudomonadota</taxon>
        <taxon>Alphaproteobacteria</taxon>
        <taxon>Hyphomicrobiales</taxon>
        <taxon>Rhizobiaceae</taxon>
        <taxon>Rhizobium/Agrobacterium group</taxon>
        <taxon>Rhizobium</taxon>
    </lineage>
</organism>
<protein>
    <submittedName>
        <fullName evidence="1">Uncharacterized protein</fullName>
    </submittedName>
</protein>
<dbReference type="RefSeq" id="WP_164056091.1">
    <property type="nucleotide sequence ID" value="NZ_CP048632.1"/>
</dbReference>
<dbReference type="AlphaFoldDB" id="A0A7L5BDL2"/>
<dbReference type="KEGG" id="roy:G3A56_01985"/>
<accession>A0A7L5BDL2</accession>
<gene>
    <name evidence="1" type="ORF">G3A56_01985</name>
</gene>
<sequence length="274" mass="30554">MVTDDMVEKACRANIHPDSDPSDTERRKMRAALEAALSAAEPVSYQRKTVYGWREVDSADIPHYRSVGQEIRGLYAAPPAPSVAVKALEWSPWPENDQTKNGQSGRRIMRRADGAGVTYSLERVEPQSEWFYIPPGQVAGDWYVMEFWNEVAGPFKTDLEALEWCRQDHETRIRSALSAQVQDVAAGVMASIAEERKRQIAKGYDVSHDDAHDTYEIIDASWGAAARINIARSFRDQHNISGYKAALVQAAAQIVAEIERLDRAAAPAKQEGKP</sequence>
<name>A0A7L5BDL2_9HYPH</name>
<evidence type="ECO:0000313" key="1">
    <source>
        <dbReference type="EMBL" id="QIB36916.1"/>
    </source>
</evidence>
<dbReference type="EMBL" id="CP048632">
    <property type="protein sequence ID" value="QIB36916.1"/>
    <property type="molecule type" value="Genomic_DNA"/>
</dbReference>